<dbReference type="OMA" id="IVAHEGC"/>
<dbReference type="OrthoDB" id="2015551at2759"/>
<sequence length="180" mass="19242">MVSAIAVLKGDTQPNVTGEVIFTQDTPSGPVHVEATIRNLTEGKHGFHVQYVLVLHKNAGAFDRVESDNWVPISEFGDNSNGCTSAGAHFNPTGQVHGDRTAPVRHVGDLGNIEAKDSTATYKWDDPQIKLSGPHSIVGRTIVVHEREDDLGKNPNDPESLKTGNAGPRAACGVIGYRKA</sequence>
<keyword evidence="4" id="KW-1185">Reference proteome</keyword>
<comment type="catalytic activity">
    <reaction evidence="1">
        <text>2 superoxide + 2 H(+) = H2O2 + O2</text>
        <dbReference type="Rhea" id="RHEA:20696"/>
        <dbReference type="ChEBI" id="CHEBI:15378"/>
        <dbReference type="ChEBI" id="CHEBI:15379"/>
        <dbReference type="ChEBI" id="CHEBI:16240"/>
        <dbReference type="ChEBI" id="CHEBI:18421"/>
        <dbReference type="EC" id="1.15.1.1"/>
    </reaction>
</comment>
<dbReference type="SUPFAM" id="SSF49329">
    <property type="entry name" value="Cu,Zn superoxide dismutase-like"/>
    <property type="match status" value="1"/>
</dbReference>
<dbReference type="Gene3D" id="2.60.40.200">
    <property type="entry name" value="Superoxide dismutase, copper/zinc binding domain"/>
    <property type="match status" value="1"/>
</dbReference>
<keyword evidence="1" id="KW-0186">Copper</keyword>
<reference evidence="3 4" key="1">
    <citation type="submission" date="2009-08" db="EMBL/GenBank/DDBJ databases">
        <title>The Genome Sequence of Spizellomyces punctatus strain DAOM BR117.</title>
        <authorList>
            <consortium name="The Broad Institute Genome Sequencing Platform"/>
            <person name="Russ C."/>
            <person name="Cuomo C."/>
            <person name="Shea T."/>
            <person name="Young S.K."/>
            <person name="Zeng Q."/>
            <person name="Koehrsen M."/>
            <person name="Haas B."/>
            <person name="Borodovsky M."/>
            <person name="Guigo R."/>
            <person name="Alvarado L."/>
            <person name="Berlin A."/>
            <person name="Bochicchio J."/>
            <person name="Borenstein D."/>
            <person name="Chapman S."/>
            <person name="Chen Z."/>
            <person name="Engels R."/>
            <person name="Freedman E."/>
            <person name="Gellesch M."/>
            <person name="Goldberg J."/>
            <person name="Griggs A."/>
            <person name="Gujja S."/>
            <person name="Heiman D."/>
            <person name="Hepburn T."/>
            <person name="Howarth C."/>
            <person name="Jen D."/>
            <person name="Larson L."/>
            <person name="Lewis B."/>
            <person name="Mehta T."/>
            <person name="Park D."/>
            <person name="Pearson M."/>
            <person name="Roberts A."/>
            <person name="Saif S."/>
            <person name="Shenoy N."/>
            <person name="Sisk P."/>
            <person name="Stolte C."/>
            <person name="Sykes S."/>
            <person name="Thomson T."/>
            <person name="Walk T."/>
            <person name="White J."/>
            <person name="Yandava C."/>
            <person name="Burger G."/>
            <person name="Gray M.W."/>
            <person name="Holland P.W.H."/>
            <person name="King N."/>
            <person name="Lang F.B.F."/>
            <person name="Roger A.J."/>
            <person name="Ruiz-Trillo I."/>
            <person name="Lander E."/>
            <person name="Nusbaum C."/>
        </authorList>
    </citation>
    <scope>NUCLEOTIDE SEQUENCE [LARGE SCALE GENOMIC DNA]</scope>
    <source>
        <strain evidence="3 4">DAOM BR117</strain>
    </source>
</reference>
<evidence type="ECO:0000313" key="4">
    <source>
        <dbReference type="Proteomes" id="UP000053201"/>
    </source>
</evidence>
<dbReference type="RefSeq" id="XP_016608438.1">
    <property type="nucleotide sequence ID" value="XM_016752954.1"/>
</dbReference>
<keyword evidence="1" id="KW-0479">Metal-binding</keyword>
<dbReference type="PROSITE" id="PS00332">
    <property type="entry name" value="SOD_CU_ZN_2"/>
    <property type="match status" value="1"/>
</dbReference>
<dbReference type="PANTHER" id="PTHR10003">
    <property type="entry name" value="SUPEROXIDE DISMUTASE CU-ZN -RELATED"/>
    <property type="match status" value="1"/>
</dbReference>
<dbReference type="CDD" id="cd00305">
    <property type="entry name" value="Cu-Zn_Superoxide_Dismutase"/>
    <property type="match status" value="1"/>
</dbReference>
<dbReference type="InParanoid" id="A0A0L0HHV4"/>
<dbReference type="eggNOG" id="KOG0441">
    <property type="taxonomic scope" value="Eukaryota"/>
</dbReference>
<comment type="cofactor">
    <cofactor evidence="1">
        <name>Cu cation</name>
        <dbReference type="ChEBI" id="CHEBI:23378"/>
    </cofactor>
    <text evidence="1">Binds 1 copper ion per subunit.</text>
</comment>
<keyword evidence="1" id="KW-0862">Zinc</keyword>
<accession>A0A0L0HHV4</accession>
<dbReference type="Proteomes" id="UP000053201">
    <property type="component" value="Unassembled WGS sequence"/>
</dbReference>
<feature type="domain" description="Superoxide dismutase copper/zinc binding" evidence="2">
    <location>
        <begin position="16"/>
        <end position="175"/>
    </location>
</feature>
<dbReference type="VEuPathDB" id="FungiDB:SPPG_04722"/>
<comment type="function">
    <text evidence="1">Destroys radicals which are normally produced within the cells and which are toxic to biological systems.</text>
</comment>
<dbReference type="GeneID" id="27688154"/>
<dbReference type="STRING" id="645134.A0A0L0HHV4"/>
<dbReference type="InterPro" id="IPR001424">
    <property type="entry name" value="SOD_Cu_Zn_dom"/>
</dbReference>
<dbReference type="InterPro" id="IPR024134">
    <property type="entry name" value="SOD_Cu/Zn_/chaperone"/>
</dbReference>
<protein>
    <recommendedName>
        <fullName evidence="1">Superoxide dismutase [Cu-Zn]</fullName>
        <ecNumber evidence="1">1.15.1.1</ecNumber>
    </recommendedName>
</protein>
<dbReference type="InterPro" id="IPR036423">
    <property type="entry name" value="SOD-like_Cu/Zn_dom_sf"/>
</dbReference>
<evidence type="ECO:0000313" key="3">
    <source>
        <dbReference type="EMBL" id="KND00399.1"/>
    </source>
</evidence>
<comment type="cofactor">
    <cofactor evidence="1">
        <name>Zn(2+)</name>
        <dbReference type="ChEBI" id="CHEBI:29105"/>
    </cofactor>
    <text evidence="1">Binds 1 zinc ion per subunit.</text>
</comment>
<dbReference type="EMBL" id="KQ257456">
    <property type="protein sequence ID" value="KND00399.1"/>
    <property type="molecule type" value="Genomic_DNA"/>
</dbReference>
<dbReference type="InterPro" id="IPR018152">
    <property type="entry name" value="SOD_Cu/Zn_BS"/>
</dbReference>
<proteinExistence type="inferred from homology"/>
<keyword evidence="1" id="KW-0560">Oxidoreductase</keyword>
<dbReference type="AlphaFoldDB" id="A0A0L0HHV4"/>
<gene>
    <name evidence="3" type="ORF">SPPG_04722</name>
</gene>
<comment type="similarity">
    <text evidence="1">Belongs to the Cu-Zn superoxide dismutase family.</text>
</comment>
<dbReference type="GO" id="GO:0005507">
    <property type="term" value="F:copper ion binding"/>
    <property type="evidence" value="ECO:0007669"/>
    <property type="project" value="InterPro"/>
</dbReference>
<dbReference type="Pfam" id="PF00080">
    <property type="entry name" value="Sod_Cu"/>
    <property type="match status" value="1"/>
</dbReference>
<dbReference type="GO" id="GO:0004784">
    <property type="term" value="F:superoxide dismutase activity"/>
    <property type="evidence" value="ECO:0007669"/>
    <property type="project" value="UniProtKB-EC"/>
</dbReference>
<dbReference type="PRINTS" id="PR00068">
    <property type="entry name" value="CUZNDISMTASE"/>
</dbReference>
<evidence type="ECO:0000259" key="2">
    <source>
        <dbReference type="Pfam" id="PF00080"/>
    </source>
</evidence>
<organism evidence="3 4">
    <name type="scientific">Spizellomyces punctatus (strain DAOM BR117)</name>
    <dbReference type="NCBI Taxonomy" id="645134"/>
    <lineage>
        <taxon>Eukaryota</taxon>
        <taxon>Fungi</taxon>
        <taxon>Fungi incertae sedis</taxon>
        <taxon>Chytridiomycota</taxon>
        <taxon>Chytridiomycota incertae sedis</taxon>
        <taxon>Chytridiomycetes</taxon>
        <taxon>Spizellomycetales</taxon>
        <taxon>Spizellomycetaceae</taxon>
        <taxon>Spizellomyces</taxon>
    </lineage>
</organism>
<dbReference type="EC" id="1.15.1.1" evidence="1"/>
<name>A0A0L0HHV4_SPIPD</name>
<evidence type="ECO:0000256" key="1">
    <source>
        <dbReference type="RuleBase" id="RU000393"/>
    </source>
</evidence>